<evidence type="ECO:0000313" key="5">
    <source>
        <dbReference type="Proteomes" id="UP000887566"/>
    </source>
</evidence>
<dbReference type="InterPro" id="IPR013216">
    <property type="entry name" value="Methyltransf_11"/>
</dbReference>
<dbReference type="InterPro" id="IPR029063">
    <property type="entry name" value="SAM-dependent_MTases_sf"/>
</dbReference>
<reference evidence="6" key="1">
    <citation type="submission" date="2022-11" db="UniProtKB">
        <authorList>
            <consortium name="WormBaseParasite"/>
        </authorList>
    </citation>
    <scope>IDENTIFICATION</scope>
</reference>
<dbReference type="AlphaFoldDB" id="A0A914XEM7"/>
<evidence type="ECO:0000256" key="3">
    <source>
        <dbReference type="ARBA" id="ARBA00022679"/>
    </source>
</evidence>
<name>A0A914XEM7_9BILA</name>
<dbReference type="InterPro" id="IPR051052">
    <property type="entry name" value="Diverse_substrate_MTase"/>
</dbReference>
<protein>
    <submittedName>
        <fullName evidence="6">Methyltransferase type 11 domain-containing protein</fullName>
    </submittedName>
</protein>
<evidence type="ECO:0000259" key="4">
    <source>
        <dbReference type="Pfam" id="PF08241"/>
    </source>
</evidence>
<accession>A0A914XEM7</accession>
<organism evidence="5 6">
    <name type="scientific">Plectus sambesii</name>
    <dbReference type="NCBI Taxonomy" id="2011161"/>
    <lineage>
        <taxon>Eukaryota</taxon>
        <taxon>Metazoa</taxon>
        <taxon>Ecdysozoa</taxon>
        <taxon>Nematoda</taxon>
        <taxon>Chromadorea</taxon>
        <taxon>Plectida</taxon>
        <taxon>Plectina</taxon>
        <taxon>Plectoidea</taxon>
        <taxon>Plectidae</taxon>
        <taxon>Plectus</taxon>
    </lineage>
</organism>
<dbReference type="WBParaSite" id="PSAMB.scaffold7733size7199.g30471.t1">
    <property type="protein sequence ID" value="PSAMB.scaffold7733size7199.g30471.t1"/>
    <property type="gene ID" value="PSAMB.scaffold7733size7199.g30471"/>
</dbReference>
<dbReference type="SUPFAM" id="SSF53335">
    <property type="entry name" value="S-adenosyl-L-methionine-dependent methyltransferases"/>
    <property type="match status" value="1"/>
</dbReference>
<dbReference type="PANTHER" id="PTHR44942">
    <property type="entry name" value="METHYLTRANSF_11 DOMAIN-CONTAINING PROTEIN"/>
    <property type="match status" value="1"/>
</dbReference>
<sequence>MSGGFVGQSVSKAFHAVRPTLPSNLVQRIAQYVGAKIPSPNLAVDVGCGTGLSTMKLAEGVTSNKWVGMDISETQIEEAKRQHADKKIEFLVHNSDKGLPFGDGEVDLITVVQAAHWLNLDVFFKECERVLRPGGVVALCAYGIVRPIVPGLNDEQNRSLTKLIRKLNDDLQVAGFWETNRERLVNDYNDVNLPFADQLVYREDAEIFLQKQSTISDFLNYIDSWSALTNSKNDTQGLRAEFER</sequence>
<keyword evidence="5" id="KW-1185">Reference proteome</keyword>
<dbReference type="PANTHER" id="PTHR44942:SF4">
    <property type="entry name" value="METHYLTRANSFERASE TYPE 11 DOMAIN-CONTAINING PROTEIN"/>
    <property type="match status" value="1"/>
</dbReference>
<evidence type="ECO:0000256" key="2">
    <source>
        <dbReference type="ARBA" id="ARBA00022603"/>
    </source>
</evidence>
<evidence type="ECO:0000256" key="1">
    <source>
        <dbReference type="ARBA" id="ARBA00008361"/>
    </source>
</evidence>
<keyword evidence="2" id="KW-0489">Methyltransferase</keyword>
<dbReference type="Pfam" id="PF08241">
    <property type="entry name" value="Methyltransf_11"/>
    <property type="match status" value="1"/>
</dbReference>
<dbReference type="GO" id="GO:0008757">
    <property type="term" value="F:S-adenosylmethionine-dependent methyltransferase activity"/>
    <property type="evidence" value="ECO:0007669"/>
    <property type="project" value="InterPro"/>
</dbReference>
<keyword evidence="3" id="KW-0808">Transferase</keyword>
<dbReference type="GO" id="GO:0032259">
    <property type="term" value="P:methylation"/>
    <property type="evidence" value="ECO:0007669"/>
    <property type="project" value="UniProtKB-KW"/>
</dbReference>
<feature type="domain" description="Methyltransferase type 11" evidence="4">
    <location>
        <begin position="44"/>
        <end position="138"/>
    </location>
</feature>
<comment type="similarity">
    <text evidence="1">Belongs to the methyltransferase superfamily.</text>
</comment>
<evidence type="ECO:0000313" key="6">
    <source>
        <dbReference type="WBParaSite" id="PSAMB.scaffold7733size7199.g30471.t1"/>
    </source>
</evidence>
<proteinExistence type="inferred from homology"/>
<dbReference type="Proteomes" id="UP000887566">
    <property type="component" value="Unplaced"/>
</dbReference>
<dbReference type="CDD" id="cd02440">
    <property type="entry name" value="AdoMet_MTases"/>
    <property type="match status" value="1"/>
</dbReference>
<dbReference type="Gene3D" id="3.40.50.150">
    <property type="entry name" value="Vaccinia Virus protein VP39"/>
    <property type="match status" value="1"/>
</dbReference>